<feature type="signal peptide" evidence="2">
    <location>
        <begin position="1"/>
        <end position="23"/>
    </location>
</feature>
<dbReference type="AlphaFoldDB" id="A0A2K8PRX8"/>
<dbReference type="KEGG" id="slx:SLAV_38430"/>
<dbReference type="GO" id="GO:0004674">
    <property type="term" value="F:protein serine/threonine kinase activity"/>
    <property type="evidence" value="ECO:0007669"/>
    <property type="project" value="UniProtKB-EC"/>
</dbReference>
<dbReference type="InterPro" id="IPR018391">
    <property type="entry name" value="PQQ_b-propeller_rpt"/>
</dbReference>
<dbReference type="Proteomes" id="UP000231791">
    <property type="component" value="Chromosome"/>
</dbReference>
<feature type="domain" description="Protein kinase" evidence="3">
    <location>
        <begin position="1"/>
        <end position="236"/>
    </location>
</feature>
<dbReference type="GO" id="GO:0005524">
    <property type="term" value="F:ATP binding"/>
    <property type="evidence" value="ECO:0007669"/>
    <property type="project" value="InterPro"/>
</dbReference>
<organism evidence="5 6">
    <name type="scientific">Streptomyces lavendulae subsp. lavendulae</name>
    <dbReference type="NCBI Taxonomy" id="58340"/>
    <lineage>
        <taxon>Bacteria</taxon>
        <taxon>Bacillati</taxon>
        <taxon>Actinomycetota</taxon>
        <taxon>Actinomycetes</taxon>
        <taxon>Kitasatosporales</taxon>
        <taxon>Streptomycetaceae</taxon>
        <taxon>Streptomyces</taxon>
    </lineage>
</organism>
<dbReference type="SUPFAM" id="SSF50998">
    <property type="entry name" value="Quinoprotein alcohol dehydrogenase-like"/>
    <property type="match status" value="2"/>
</dbReference>
<dbReference type="InterPro" id="IPR015943">
    <property type="entry name" value="WD40/YVTN_repeat-like_dom_sf"/>
</dbReference>
<evidence type="ECO:0000313" key="5">
    <source>
        <dbReference type="EMBL" id="ATZ29449.1"/>
    </source>
</evidence>
<sequence length="712" mass="75326">MYLGRDRAHVHALICMLPRAACAAAELLAGVSVPGVPEVLELHTADEPPWASLAHIPAVTLAAVAGSTTGTLEPQPADRIRALGGALCETLAGLHQQGVSYGALVPSGVWLTTGRPLLMALSSCRTSPTAERGRRDEEIVPPSALPAPFMAPETVGGRVSSQAADIYALGVLLAHATTGRFPFGEGPPEVLAYRASHGKAELHGLPADLAEAVAAALAPVPGDRPTAAELSQTSALTRTTPVADGPAPGKVIIALAAQAQETADLGEGADRDLPRRTDVATRPLHRAADGPTRSSATGQTSPAGPLTRRALLSRLATGVAGAVLGAGTSLAWTATREPADRSLPDRPLATAPLPGLPPTALWRFDDVTARTTLLRVAGAGRYLVTRGETLHAHEVRSGKEVWERPIAFGRANPVLLVGGGRILVQTRDALVLCSLGDGRTHWIDRTFHTQNTTVLELLAVEGDTVWLHMGPAAGASATTHALAAFDLAARRELWRSELPADFVYELSLTPTPAGLLVEVLPEVDPHRDPYGTRKVPLACFDRTTGRSLWQRTYEGVYSGPASAVDETGRFYVLSTGRARAYDATPGSQLWESTLRFGGQHSPLLLTGTLLCETDPVNGVVALDRDTGRTVWQQRLDEPLQWFLLGTMATSASGRTLFVPTRRQLAALDLRSGERLWQMAFVGREDPSPLQLLATPDVLIVAQPSVVFALPAV</sequence>
<dbReference type="InterPro" id="IPR000719">
    <property type="entry name" value="Prot_kinase_dom"/>
</dbReference>
<dbReference type="PROSITE" id="PS50011">
    <property type="entry name" value="PROTEIN_KINASE_DOM"/>
    <property type="match status" value="1"/>
</dbReference>
<dbReference type="InterPro" id="IPR011009">
    <property type="entry name" value="Kinase-like_dom_sf"/>
</dbReference>
<evidence type="ECO:0000256" key="1">
    <source>
        <dbReference type="SAM" id="MobiDB-lite"/>
    </source>
</evidence>
<reference evidence="5 6" key="1">
    <citation type="submission" date="2017-11" db="EMBL/GenBank/DDBJ databases">
        <title>Complete genome sequence of Streptomyces lavendulae subsp. lavendulae CCM 3239 (formerly 'Streptomyces aureofaciens CCM 3239'), the producer of the angucycline-type antibiotic auricin.</title>
        <authorList>
            <person name="Busche T."/>
            <person name="Novakova R."/>
            <person name="Al'Dilaimi A."/>
            <person name="Homerova D."/>
            <person name="Feckova L."/>
            <person name="Rezuchova B."/>
            <person name="Mingyar E."/>
            <person name="Csolleiova D."/>
            <person name="Bekeova C."/>
            <person name="Winkler A."/>
            <person name="Sevcikova B."/>
            <person name="Kalinowski J."/>
            <person name="Kormanec J."/>
            <person name="Ruckert C."/>
        </authorList>
    </citation>
    <scope>NUCLEOTIDE SEQUENCE [LARGE SCALE GENOMIC DNA]</scope>
    <source>
        <strain evidence="5 6">CCM 3239</strain>
    </source>
</reference>
<dbReference type="PANTHER" id="PTHR34512:SF30">
    <property type="entry name" value="OUTER MEMBRANE PROTEIN ASSEMBLY FACTOR BAMB"/>
    <property type="match status" value="1"/>
</dbReference>
<keyword evidence="6" id="KW-1185">Reference proteome</keyword>
<feature type="chain" id="PRO_5015083108" evidence="2">
    <location>
        <begin position="24"/>
        <end position="712"/>
    </location>
</feature>
<keyword evidence="2" id="KW-0732">Signal</keyword>
<dbReference type="Gene3D" id="2.130.10.10">
    <property type="entry name" value="YVTN repeat-like/Quinoprotein amine dehydrogenase"/>
    <property type="match status" value="2"/>
</dbReference>
<proteinExistence type="predicted"/>
<dbReference type="InterPro" id="IPR002372">
    <property type="entry name" value="PQQ_rpt_dom"/>
</dbReference>
<gene>
    <name evidence="5" type="primary">afsK21</name>
    <name evidence="4" type="synonym">afsK3</name>
    <name evidence="4" type="ORF">SLAV_00960</name>
    <name evidence="5" type="ORF">SLAV_38430</name>
</gene>
<dbReference type="Pfam" id="PF13360">
    <property type="entry name" value="PQQ_2"/>
    <property type="match status" value="2"/>
</dbReference>
<dbReference type="SMART" id="SM00220">
    <property type="entry name" value="S_TKc"/>
    <property type="match status" value="1"/>
</dbReference>
<dbReference type="EC" id="2.7.11.1" evidence="5"/>
<dbReference type="InterPro" id="IPR011047">
    <property type="entry name" value="Quinoprotein_ADH-like_sf"/>
</dbReference>
<feature type="region of interest" description="Disordered" evidence="1">
    <location>
        <begin position="264"/>
        <end position="305"/>
    </location>
</feature>
<dbReference type="EMBL" id="CP024985">
    <property type="protein sequence ID" value="ATZ29449.1"/>
    <property type="molecule type" value="Genomic_DNA"/>
</dbReference>
<accession>A0A2K8PRX8</accession>
<dbReference type="KEGG" id="slx:SLAV_00960"/>
<evidence type="ECO:0000256" key="2">
    <source>
        <dbReference type="SAM" id="SignalP"/>
    </source>
</evidence>
<keyword evidence="5" id="KW-0418">Kinase</keyword>
<feature type="compositionally biased region" description="Basic and acidic residues" evidence="1">
    <location>
        <begin position="268"/>
        <end position="279"/>
    </location>
</feature>
<protein>
    <submittedName>
        <fullName evidence="5">Serine/threonine-protein kinase AfsK</fullName>
        <ecNumber evidence="5">2.7.11.1</ecNumber>
    </submittedName>
</protein>
<dbReference type="SUPFAM" id="SSF56112">
    <property type="entry name" value="Protein kinase-like (PK-like)"/>
    <property type="match status" value="1"/>
</dbReference>
<evidence type="ECO:0000313" key="6">
    <source>
        <dbReference type="Proteomes" id="UP000231791"/>
    </source>
</evidence>
<dbReference type="EMBL" id="CP024985">
    <property type="protein sequence ID" value="ATZ22122.1"/>
    <property type="molecule type" value="Genomic_DNA"/>
</dbReference>
<name>A0A2K8PRX8_STRLA</name>
<dbReference type="Gene3D" id="1.10.510.10">
    <property type="entry name" value="Transferase(Phosphotransferase) domain 1"/>
    <property type="match status" value="1"/>
</dbReference>
<feature type="compositionally biased region" description="Polar residues" evidence="1">
    <location>
        <begin position="292"/>
        <end position="302"/>
    </location>
</feature>
<evidence type="ECO:0000313" key="4">
    <source>
        <dbReference type="EMBL" id="ATZ22122.1"/>
    </source>
</evidence>
<dbReference type="SMART" id="SM00564">
    <property type="entry name" value="PQQ"/>
    <property type="match status" value="4"/>
</dbReference>
<dbReference type="PANTHER" id="PTHR34512">
    <property type="entry name" value="CELL SURFACE PROTEIN"/>
    <property type="match status" value="1"/>
</dbReference>
<evidence type="ECO:0000259" key="3">
    <source>
        <dbReference type="PROSITE" id="PS50011"/>
    </source>
</evidence>
<keyword evidence="5" id="KW-0808">Transferase</keyword>